<evidence type="ECO:0000313" key="10">
    <source>
        <dbReference type="EMBL" id="QDG53663.1"/>
    </source>
</evidence>
<dbReference type="GO" id="GO:0005506">
    <property type="term" value="F:iron ion binding"/>
    <property type="evidence" value="ECO:0007669"/>
    <property type="project" value="InterPro"/>
</dbReference>
<keyword evidence="8" id="KW-1133">Transmembrane helix</keyword>
<proteinExistence type="predicted"/>
<evidence type="ECO:0000256" key="3">
    <source>
        <dbReference type="ARBA" id="ARBA00022723"/>
    </source>
</evidence>
<evidence type="ECO:0000256" key="6">
    <source>
        <dbReference type="PROSITE-ProRule" id="PRU00433"/>
    </source>
</evidence>
<accession>A0A4Y6PZH5</accession>
<dbReference type="PROSITE" id="PS51007">
    <property type="entry name" value="CYTC"/>
    <property type="match status" value="1"/>
</dbReference>
<dbReference type="GO" id="GO:0009055">
    <property type="term" value="F:electron transfer activity"/>
    <property type="evidence" value="ECO:0007669"/>
    <property type="project" value="InterPro"/>
</dbReference>
<evidence type="ECO:0000256" key="5">
    <source>
        <dbReference type="ARBA" id="ARBA00023004"/>
    </source>
</evidence>
<dbReference type="InterPro" id="IPR008168">
    <property type="entry name" value="Cyt_C_IC"/>
</dbReference>
<dbReference type="InterPro" id="IPR009056">
    <property type="entry name" value="Cyt_c-like_dom"/>
</dbReference>
<feature type="transmembrane region" description="Helical" evidence="8">
    <location>
        <begin position="44"/>
        <end position="63"/>
    </location>
</feature>
<keyword evidence="4" id="KW-0249">Electron transport</keyword>
<dbReference type="EMBL" id="CP041186">
    <property type="protein sequence ID" value="QDG53663.1"/>
    <property type="molecule type" value="Genomic_DNA"/>
</dbReference>
<evidence type="ECO:0000256" key="2">
    <source>
        <dbReference type="ARBA" id="ARBA00022617"/>
    </source>
</evidence>
<gene>
    <name evidence="10" type="ORF">FIV42_23820</name>
</gene>
<evidence type="ECO:0000256" key="7">
    <source>
        <dbReference type="SAM" id="MobiDB-lite"/>
    </source>
</evidence>
<organism evidence="10 11">
    <name type="scientific">Persicimonas caeni</name>
    <dbReference type="NCBI Taxonomy" id="2292766"/>
    <lineage>
        <taxon>Bacteria</taxon>
        <taxon>Deltaproteobacteria</taxon>
        <taxon>Bradymonadales</taxon>
        <taxon>Bradymonadaceae</taxon>
        <taxon>Persicimonas</taxon>
    </lineage>
</organism>
<evidence type="ECO:0000256" key="4">
    <source>
        <dbReference type="ARBA" id="ARBA00022982"/>
    </source>
</evidence>
<dbReference type="PANTHER" id="PTHR35008">
    <property type="entry name" value="BLL4482 PROTEIN-RELATED"/>
    <property type="match status" value="1"/>
</dbReference>
<feature type="compositionally biased region" description="Basic and acidic residues" evidence="7">
    <location>
        <begin position="11"/>
        <end position="24"/>
    </location>
</feature>
<feature type="region of interest" description="Disordered" evidence="7">
    <location>
        <begin position="1"/>
        <end position="24"/>
    </location>
</feature>
<keyword evidence="11" id="KW-1185">Reference proteome</keyword>
<keyword evidence="5 6" id="KW-0408">Iron</keyword>
<accession>A0A5B8YB33</accession>
<feature type="domain" description="Cytochrome c" evidence="9">
    <location>
        <begin position="98"/>
        <end position="187"/>
    </location>
</feature>
<keyword evidence="2 6" id="KW-0349">Heme</keyword>
<keyword evidence="8" id="KW-0812">Transmembrane</keyword>
<dbReference type="Gene3D" id="1.10.760.10">
    <property type="entry name" value="Cytochrome c-like domain"/>
    <property type="match status" value="1"/>
</dbReference>
<dbReference type="AlphaFoldDB" id="A0A4Y6PZH5"/>
<evidence type="ECO:0000256" key="8">
    <source>
        <dbReference type="SAM" id="Phobius"/>
    </source>
</evidence>
<evidence type="ECO:0000259" key="9">
    <source>
        <dbReference type="PROSITE" id="PS51007"/>
    </source>
</evidence>
<dbReference type="RefSeq" id="WP_141200117.1">
    <property type="nucleotide sequence ID" value="NZ_CP041186.1"/>
</dbReference>
<keyword evidence="1" id="KW-0813">Transport</keyword>
<reference evidence="10 11" key="1">
    <citation type="submission" date="2019-06" db="EMBL/GenBank/DDBJ databases">
        <title>Persicimonas caeni gen. nov., sp. nov., a predatory bacterium isolated from solar saltern.</title>
        <authorList>
            <person name="Wang S."/>
        </authorList>
    </citation>
    <scope>NUCLEOTIDE SEQUENCE [LARGE SCALE GENOMIC DNA]</scope>
    <source>
        <strain evidence="10 11">YN101</strain>
    </source>
</reference>
<keyword evidence="3 6" id="KW-0479">Metal-binding</keyword>
<name>A0A4Y6PZH5_PERCE</name>
<dbReference type="SUPFAM" id="SSF46626">
    <property type="entry name" value="Cytochrome c"/>
    <property type="match status" value="1"/>
</dbReference>
<protein>
    <submittedName>
        <fullName evidence="10">Cytochrome c</fullName>
    </submittedName>
</protein>
<dbReference type="PANTHER" id="PTHR35008:SF8">
    <property type="entry name" value="ALCOHOL DEHYDROGENASE CYTOCHROME C SUBUNIT"/>
    <property type="match status" value="1"/>
</dbReference>
<dbReference type="Pfam" id="PF00034">
    <property type="entry name" value="Cytochrom_C"/>
    <property type="match status" value="1"/>
</dbReference>
<dbReference type="Proteomes" id="UP000315995">
    <property type="component" value="Chromosome"/>
</dbReference>
<sequence>MTSESTPQDRMASEHPEDMPADVHEMHDPILREKERPRDGYQPIPTTLLLIFFALLMWGGYYLGTYNGNWRVDILAPKGELRAGAAAGAPNGADEDVDLTVLGKRVYNQCAACHQQNGQGVPGAFPPLDGTDWVTGSPDILTRILLHGMEGPIEVKGEVYEGQMPAWGDQLDDREIAAVMTYIRSEWGNDAPPIEPDFVGKVREETADRARAWTADELQAIEPDAASEGETP</sequence>
<dbReference type="GO" id="GO:0020037">
    <property type="term" value="F:heme binding"/>
    <property type="evidence" value="ECO:0007669"/>
    <property type="project" value="InterPro"/>
</dbReference>
<keyword evidence="8" id="KW-0472">Membrane</keyword>
<dbReference type="PRINTS" id="PR00605">
    <property type="entry name" value="CYTCHROMECIC"/>
</dbReference>
<dbReference type="InterPro" id="IPR051459">
    <property type="entry name" value="Cytochrome_c-type_DH"/>
</dbReference>
<evidence type="ECO:0000256" key="1">
    <source>
        <dbReference type="ARBA" id="ARBA00022448"/>
    </source>
</evidence>
<dbReference type="OrthoDB" id="9757546at2"/>
<dbReference type="InterPro" id="IPR036909">
    <property type="entry name" value="Cyt_c-like_dom_sf"/>
</dbReference>
<evidence type="ECO:0000313" key="11">
    <source>
        <dbReference type="Proteomes" id="UP000315995"/>
    </source>
</evidence>